<dbReference type="GO" id="GO:0001614">
    <property type="term" value="F:purinergic nucleotide receptor activity"/>
    <property type="evidence" value="ECO:0007669"/>
    <property type="project" value="InterPro"/>
</dbReference>
<reference evidence="12 13" key="1">
    <citation type="submission" date="2017-06" db="EMBL/GenBank/DDBJ databases">
        <title>A platform for efficient transgenesis in Macrostomum lignano, a flatworm model organism for stem cell research.</title>
        <authorList>
            <person name="Berezikov E."/>
        </authorList>
    </citation>
    <scope>NUCLEOTIDE SEQUENCE [LARGE SCALE GENOMIC DNA]</scope>
    <source>
        <strain evidence="12">DV1</strain>
        <tissue evidence="12">Whole organism</tissue>
    </source>
</reference>
<comment type="caution">
    <text evidence="12">The sequence shown here is derived from an EMBL/GenBank/DDBJ whole genome shotgun (WGS) entry which is preliminary data.</text>
</comment>
<dbReference type="PANTHER" id="PTHR10125">
    <property type="entry name" value="P2X PURINOCEPTOR"/>
    <property type="match status" value="1"/>
</dbReference>
<proteinExistence type="inferred from homology"/>
<keyword evidence="3" id="KW-0813">Transport</keyword>
<feature type="transmembrane region" description="Helical" evidence="11">
    <location>
        <begin position="43"/>
        <end position="62"/>
    </location>
</feature>
<dbReference type="OrthoDB" id="494673at2759"/>
<feature type="non-terminal residue" evidence="12">
    <location>
        <position position="1"/>
    </location>
</feature>
<keyword evidence="7 11" id="KW-0472">Membrane</keyword>
<dbReference type="InterPro" id="IPR059116">
    <property type="entry name" value="P2X_receptor"/>
</dbReference>
<sequence length="639" mass="72096">RLAGSQSPARMCSLRSFFSRMLAGFFEYRLQKVVVIRSVKFGLFYRSVQLSVIVYFLFYIIWHKKGYQVIETPEGGVVFKVKGLDFVNRSGDPDYGARVWDSADYIIPPIMNGAIFITTNARVTDKQAMSECPESVGHCHQDGDCPAGSISSQGRRTGRCSPDTRTCISYGWCPAPSQDAFNLPVGSVLTRARNFTVQLKNSVDFRAFNKKRRNILDWMTSEYLNTCLYDKAHPNLTYCPVFRLGDILAYSGTTSEEVYKIGGAFGIDISWQCNFDLPEEHCLPKYHFRELDIGKGTDIEGFSVQYAYNYRSEGQDRRMLVHAYGIKIFVTVSGEGGRFDFYRLSMNLGSGLALFGLSSMLCDVILLRIASQKQRASLQRARVDYCDVGRRRRRSAGGTKKEDERDGNESKEEDQDEFEEDDEAAPEELEMEYQSGRSSEDVDEESAGEEARSASRRRCHREQRRRRHRQRCQRHRQLNQGSSPVLRQWQQQQQPERSRTPPSPLLPQFAAAGVASKALPYPPPPPPLCLQEPLLARQPPRPHLLADQRQPPPPYSAGPARLLVGCNGCERCSNSGRRARRLGPRYAESSFCGDDFNDGATTGSGDAGVADFGAYRPPRIVRRYYGDSSQSPIARETLI</sequence>
<dbReference type="Gene3D" id="2.60.490.10">
    <property type="entry name" value="atp-gated p2x4 ion channel domain"/>
    <property type="match status" value="1"/>
</dbReference>
<evidence type="ECO:0000256" key="1">
    <source>
        <dbReference type="ARBA" id="ARBA00004308"/>
    </source>
</evidence>
<evidence type="ECO:0000313" key="12">
    <source>
        <dbReference type="EMBL" id="PAA61171.1"/>
    </source>
</evidence>
<keyword evidence="13" id="KW-1185">Reference proteome</keyword>
<evidence type="ECO:0000256" key="10">
    <source>
        <dbReference type="SAM" id="MobiDB-lite"/>
    </source>
</evidence>
<dbReference type="EMBL" id="NIVC01002064">
    <property type="protein sequence ID" value="PAA61171.1"/>
    <property type="molecule type" value="Genomic_DNA"/>
</dbReference>
<evidence type="ECO:0000256" key="11">
    <source>
        <dbReference type="SAM" id="Phobius"/>
    </source>
</evidence>
<feature type="compositionally biased region" description="Basic and acidic residues" evidence="10">
    <location>
        <begin position="399"/>
        <end position="410"/>
    </location>
</feature>
<feature type="compositionally biased region" description="Basic residues" evidence="10">
    <location>
        <begin position="454"/>
        <end position="477"/>
    </location>
</feature>
<protein>
    <submittedName>
        <fullName evidence="12">Uncharacterized protein</fullName>
    </submittedName>
</protein>
<evidence type="ECO:0000256" key="9">
    <source>
        <dbReference type="ARBA" id="ARBA00023303"/>
    </source>
</evidence>
<keyword evidence="9" id="KW-0407">Ion channel</keyword>
<evidence type="ECO:0000256" key="7">
    <source>
        <dbReference type="ARBA" id="ARBA00023136"/>
    </source>
</evidence>
<dbReference type="GO" id="GO:0004931">
    <property type="term" value="F:extracellularly ATP-gated monoatomic cation channel activity"/>
    <property type="evidence" value="ECO:0007669"/>
    <property type="project" value="InterPro"/>
</dbReference>
<dbReference type="NCBIfam" id="TIGR00863">
    <property type="entry name" value="P2X"/>
    <property type="match status" value="1"/>
</dbReference>
<dbReference type="GO" id="GO:0098794">
    <property type="term" value="C:postsynapse"/>
    <property type="evidence" value="ECO:0007669"/>
    <property type="project" value="GOC"/>
</dbReference>
<evidence type="ECO:0000256" key="6">
    <source>
        <dbReference type="ARBA" id="ARBA00023065"/>
    </source>
</evidence>
<dbReference type="Pfam" id="PF00864">
    <property type="entry name" value="P2X_receptor"/>
    <property type="match status" value="1"/>
</dbReference>
<evidence type="ECO:0000256" key="2">
    <source>
        <dbReference type="ARBA" id="ARBA00009848"/>
    </source>
</evidence>
<dbReference type="GO" id="GO:0033198">
    <property type="term" value="P:response to ATP"/>
    <property type="evidence" value="ECO:0007669"/>
    <property type="project" value="InterPro"/>
</dbReference>
<evidence type="ECO:0000256" key="4">
    <source>
        <dbReference type="ARBA" id="ARBA00022692"/>
    </source>
</evidence>
<dbReference type="STRING" id="282301.A0A267EI46"/>
<accession>A0A267EI46</accession>
<comment type="subcellular location">
    <subcellularLocation>
        <location evidence="1">Endomembrane system</location>
    </subcellularLocation>
</comment>
<feature type="compositionally biased region" description="Low complexity" evidence="10">
    <location>
        <begin position="482"/>
        <end position="495"/>
    </location>
</feature>
<keyword evidence="6" id="KW-0406">Ion transport</keyword>
<keyword evidence="5 11" id="KW-1133">Transmembrane helix</keyword>
<dbReference type="GO" id="GO:0070588">
    <property type="term" value="P:calcium ion transmembrane transport"/>
    <property type="evidence" value="ECO:0007669"/>
    <property type="project" value="TreeGrafter"/>
</dbReference>
<comment type="similarity">
    <text evidence="2">Belongs to the P2X receptor family.</text>
</comment>
<dbReference type="AlphaFoldDB" id="A0A267EI46"/>
<gene>
    <name evidence="12" type="ORF">BOX15_Mlig019017g1</name>
</gene>
<keyword evidence="8" id="KW-1071">Ligand-gated ion channel</keyword>
<keyword evidence="4 11" id="KW-0812">Transmembrane</keyword>
<dbReference type="InterPro" id="IPR027309">
    <property type="entry name" value="P2X_extracellular_dom_sf"/>
</dbReference>
<evidence type="ECO:0000256" key="5">
    <source>
        <dbReference type="ARBA" id="ARBA00022989"/>
    </source>
</evidence>
<evidence type="ECO:0000256" key="8">
    <source>
        <dbReference type="ARBA" id="ARBA00023286"/>
    </source>
</evidence>
<evidence type="ECO:0000256" key="3">
    <source>
        <dbReference type="ARBA" id="ARBA00022448"/>
    </source>
</evidence>
<dbReference type="GO" id="GO:0005886">
    <property type="term" value="C:plasma membrane"/>
    <property type="evidence" value="ECO:0007669"/>
    <property type="project" value="InterPro"/>
</dbReference>
<evidence type="ECO:0000313" key="13">
    <source>
        <dbReference type="Proteomes" id="UP000215902"/>
    </source>
</evidence>
<organism evidence="12 13">
    <name type="scientific">Macrostomum lignano</name>
    <dbReference type="NCBI Taxonomy" id="282301"/>
    <lineage>
        <taxon>Eukaryota</taxon>
        <taxon>Metazoa</taxon>
        <taxon>Spiralia</taxon>
        <taxon>Lophotrochozoa</taxon>
        <taxon>Platyhelminthes</taxon>
        <taxon>Rhabditophora</taxon>
        <taxon>Macrostomorpha</taxon>
        <taxon>Macrostomida</taxon>
        <taxon>Macrostomidae</taxon>
        <taxon>Macrostomum</taxon>
    </lineage>
</organism>
<dbReference type="Proteomes" id="UP000215902">
    <property type="component" value="Unassembled WGS sequence"/>
</dbReference>
<feature type="compositionally biased region" description="Acidic residues" evidence="10">
    <location>
        <begin position="411"/>
        <end position="431"/>
    </location>
</feature>
<dbReference type="InterPro" id="IPR001429">
    <property type="entry name" value="P2X_purnocptor"/>
</dbReference>
<feature type="region of interest" description="Disordered" evidence="10">
    <location>
        <begin position="392"/>
        <end position="507"/>
    </location>
</feature>
<dbReference type="GO" id="GO:0012505">
    <property type="term" value="C:endomembrane system"/>
    <property type="evidence" value="ECO:0007669"/>
    <property type="project" value="UniProtKB-SubCell"/>
</dbReference>
<dbReference type="PANTHER" id="PTHR10125:SF31">
    <property type="entry name" value="P2X RECEPTOR E"/>
    <property type="match status" value="1"/>
</dbReference>
<name>A0A267EI46_9PLAT</name>
<dbReference type="Gene3D" id="1.10.287.940">
    <property type="entry name" value="atp-gated p2x4 ion channel"/>
    <property type="match status" value="1"/>
</dbReference>
<dbReference type="PRINTS" id="PR01307">
    <property type="entry name" value="P2XRECEPTOR"/>
</dbReference>